<name>A0A182IFM2_ANOAR</name>
<protein>
    <submittedName>
        <fullName evidence="1">Uncharacterized protein</fullName>
    </submittedName>
</protein>
<accession>A0A182IFM2</accession>
<dbReference type="AlphaFoldDB" id="A0A182IFM2"/>
<dbReference type="EMBL" id="APCN01002936">
    <property type="status" value="NOT_ANNOTATED_CDS"/>
    <property type="molecule type" value="Genomic_DNA"/>
</dbReference>
<evidence type="ECO:0000313" key="1">
    <source>
        <dbReference type="EnsemblMetazoa" id="AARA014286-PA"/>
    </source>
</evidence>
<sequence length="78" mass="8802">MLELSGIREGYEKLSTVANTSDRKLQINRYTYILDCMFVEEALGFIYLPERPTTFPLLPGHRGNVGWVAVDGDVHGMV</sequence>
<dbReference type="Proteomes" id="UP000075840">
    <property type="component" value="Unassembled WGS sequence"/>
</dbReference>
<organism evidence="1 2">
    <name type="scientific">Anopheles arabiensis</name>
    <name type="common">Mosquito</name>
    <dbReference type="NCBI Taxonomy" id="7173"/>
    <lineage>
        <taxon>Eukaryota</taxon>
        <taxon>Metazoa</taxon>
        <taxon>Ecdysozoa</taxon>
        <taxon>Arthropoda</taxon>
        <taxon>Hexapoda</taxon>
        <taxon>Insecta</taxon>
        <taxon>Pterygota</taxon>
        <taxon>Neoptera</taxon>
        <taxon>Endopterygota</taxon>
        <taxon>Diptera</taxon>
        <taxon>Nematocera</taxon>
        <taxon>Culicoidea</taxon>
        <taxon>Culicidae</taxon>
        <taxon>Anophelinae</taxon>
        <taxon>Anopheles</taxon>
    </lineage>
</organism>
<proteinExistence type="predicted"/>
<reference evidence="1" key="1">
    <citation type="submission" date="2022-08" db="UniProtKB">
        <authorList>
            <consortium name="EnsemblMetazoa"/>
        </authorList>
    </citation>
    <scope>IDENTIFICATION</scope>
    <source>
        <strain evidence="1">Dongola</strain>
    </source>
</reference>
<evidence type="ECO:0000313" key="2">
    <source>
        <dbReference type="Proteomes" id="UP000075840"/>
    </source>
</evidence>
<dbReference type="EnsemblMetazoa" id="AARA014286-RA">
    <property type="protein sequence ID" value="AARA014286-PA"/>
    <property type="gene ID" value="AARA014286"/>
</dbReference>
<keyword evidence="2" id="KW-1185">Reference proteome</keyword>
<dbReference type="VEuPathDB" id="VectorBase:AARA014286"/>